<evidence type="ECO:0000256" key="1">
    <source>
        <dbReference type="SAM" id="SignalP"/>
    </source>
</evidence>
<proteinExistence type="predicted"/>
<feature type="chain" id="PRO_5032759782" description="Secreted protein" evidence="1">
    <location>
        <begin position="29"/>
        <end position="157"/>
    </location>
</feature>
<keyword evidence="3" id="KW-1185">Reference proteome</keyword>
<organism evidence="2 3">
    <name type="scientific">Thermocatellispora tengchongensis</name>
    <dbReference type="NCBI Taxonomy" id="1073253"/>
    <lineage>
        <taxon>Bacteria</taxon>
        <taxon>Bacillati</taxon>
        <taxon>Actinomycetota</taxon>
        <taxon>Actinomycetes</taxon>
        <taxon>Streptosporangiales</taxon>
        <taxon>Streptosporangiaceae</taxon>
        <taxon>Thermocatellispora</taxon>
    </lineage>
</organism>
<protein>
    <recommendedName>
        <fullName evidence="4">Secreted protein</fullName>
    </recommendedName>
</protein>
<gene>
    <name evidence="2" type="ORF">HNP84_005632</name>
</gene>
<reference evidence="2 3" key="1">
    <citation type="submission" date="2020-08" db="EMBL/GenBank/DDBJ databases">
        <title>Genomic Encyclopedia of Type Strains, Phase IV (KMG-IV): sequencing the most valuable type-strain genomes for metagenomic binning, comparative biology and taxonomic classification.</title>
        <authorList>
            <person name="Goeker M."/>
        </authorList>
    </citation>
    <scope>NUCLEOTIDE SEQUENCE [LARGE SCALE GENOMIC DNA]</scope>
    <source>
        <strain evidence="2 3">DSM 45615</strain>
    </source>
</reference>
<accession>A0A840P891</accession>
<keyword evidence="1" id="KW-0732">Signal</keyword>
<sequence length="157" mass="17503">MLRRVATTAAAAMAVGALALATAAPAMADPDIDVGHTKLWFDAGPEPAHAHRPLYLGGKLQVRCEEDYIDGFVSVHHADSCEDYERWHRLAGKKIHILFLPRGEHRWEYVDTTRTRRDGSFHLKVPAYWSGTWKAVFDGARGLAPASATDYVKVIRH</sequence>
<dbReference type="Proteomes" id="UP000578449">
    <property type="component" value="Unassembled WGS sequence"/>
</dbReference>
<evidence type="ECO:0000313" key="2">
    <source>
        <dbReference type="EMBL" id="MBB5135888.1"/>
    </source>
</evidence>
<dbReference type="EMBL" id="JACHGN010000012">
    <property type="protein sequence ID" value="MBB5135888.1"/>
    <property type="molecule type" value="Genomic_DNA"/>
</dbReference>
<feature type="signal peptide" evidence="1">
    <location>
        <begin position="1"/>
        <end position="28"/>
    </location>
</feature>
<evidence type="ECO:0008006" key="4">
    <source>
        <dbReference type="Google" id="ProtNLM"/>
    </source>
</evidence>
<name>A0A840P891_9ACTN</name>
<dbReference type="RefSeq" id="WP_185052808.1">
    <property type="nucleotide sequence ID" value="NZ_BAABIX010000024.1"/>
</dbReference>
<comment type="caution">
    <text evidence="2">The sequence shown here is derived from an EMBL/GenBank/DDBJ whole genome shotgun (WGS) entry which is preliminary data.</text>
</comment>
<dbReference type="AlphaFoldDB" id="A0A840P891"/>
<evidence type="ECO:0000313" key="3">
    <source>
        <dbReference type="Proteomes" id="UP000578449"/>
    </source>
</evidence>